<keyword evidence="1" id="KW-0472">Membrane</keyword>
<organism evidence="2 3">
    <name type="scientific">Crotalaria pallida</name>
    <name type="common">Smooth rattlebox</name>
    <name type="synonym">Crotalaria striata</name>
    <dbReference type="NCBI Taxonomy" id="3830"/>
    <lineage>
        <taxon>Eukaryota</taxon>
        <taxon>Viridiplantae</taxon>
        <taxon>Streptophyta</taxon>
        <taxon>Embryophyta</taxon>
        <taxon>Tracheophyta</taxon>
        <taxon>Spermatophyta</taxon>
        <taxon>Magnoliopsida</taxon>
        <taxon>eudicotyledons</taxon>
        <taxon>Gunneridae</taxon>
        <taxon>Pentapetalae</taxon>
        <taxon>rosids</taxon>
        <taxon>fabids</taxon>
        <taxon>Fabales</taxon>
        <taxon>Fabaceae</taxon>
        <taxon>Papilionoideae</taxon>
        <taxon>50 kb inversion clade</taxon>
        <taxon>genistoids sensu lato</taxon>
        <taxon>core genistoids</taxon>
        <taxon>Crotalarieae</taxon>
        <taxon>Crotalaria</taxon>
    </lineage>
</organism>
<proteinExistence type="predicted"/>
<evidence type="ECO:0000313" key="2">
    <source>
        <dbReference type="EMBL" id="KAK7269197.1"/>
    </source>
</evidence>
<sequence>MLKENKWMQSNVSFGGTLFMYVCMYVCSLLASSLLVLCLWFGPTPLTQSQPRQPQRHTLPPSFLHHLSIIRR</sequence>
<dbReference type="AlphaFoldDB" id="A0AAN9I7L5"/>
<gene>
    <name evidence="2" type="ORF">RIF29_21915</name>
</gene>
<name>A0AAN9I7L5_CROPI</name>
<reference evidence="2 3" key="1">
    <citation type="submission" date="2024-01" db="EMBL/GenBank/DDBJ databases">
        <title>The genomes of 5 underutilized Papilionoideae crops provide insights into root nodulation and disease resistanc.</title>
        <authorList>
            <person name="Yuan L."/>
        </authorList>
    </citation>
    <scope>NUCLEOTIDE SEQUENCE [LARGE SCALE GENOMIC DNA]</scope>
    <source>
        <strain evidence="2">ZHUSHIDOU_FW_LH</strain>
        <tissue evidence="2">Leaf</tissue>
    </source>
</reference>
<accession>A0AAN9I7L5</accession>
<dbReference type="EMBL" id="JAYWIO010000004">
    <property type="protein sequence ID" value="KAK7269197.1"/>
    <property type="molecule type" value="Genomic_DNA"/>
</dbReference>
<keyword evidence="1" id="KW-0812">Transmembrane</keyword>
<keyword evidence="1" id="KW-1133">Transmembrane helix</keyword>
<dbReference type="Proteomes" id="UP001372338">
    <property type="component" value="Unassembled WGS sequence"/>
</dbReference>
<evidence type="ECO:0000313" key="3">
    <source>
        <dbReference type="Proteomes" id="UP001372338"/>
    </source>
</evidence>
<evidence type="ECO:0000256" key="1">
    <source>
        <dbReference type="SAM" id="Phobius"/>
    </source>
</evidence>
<keyword evidence="3" id="KW-1185">Reference proteome</keyword>
<comment type="caution">
    <text evidence="2">The sequence shown here is derived from an EMBL/GenBank/DDBJ whole genome shotgun (WGS) entry which is preliminary data.</text>
</comment>
<protein>
    <submittedName>
        <fullName evidence="2">Uncharacterized protein</fullName>
    </submittedName>
</protein>
<feature type="transmembrane region" description="Helical" evidence="1">
    <location>
        <begin position="18"/>
        <end position="42"/>
    </location>
</feature>